<dbReference type="Pfam" id="PF04138">
    <property type="entry name" value="GtrA_DPMS_TM"/>
    <property type="match status" value="1"/>
</dbReference>
<dbReference type="PANTHER" id="PTHR38459">
    <property type="entry name" value="PROPHAGE BACTOPRENOL-LINKED GLUCOSE TRANSLOCASE HOMOLOG"/>
    <property type="match status" value="1"/>
</dbReference>
<protein>
    <submittedName>
        <fullName evidence="8">GtrA family protein</fullName>
    </submittedName>
</protein>
<evidence type="ECO:0000313" key="8">
    <source>
        <dbReference type="EMBL" id="MBW3096884.1"/>
    </source>
</evidence>
<keyword evidence="5 6" id="KW-0472">Membrane</keyword>
<evidence type="ECO:0000256" key="2">
    <source>
        <dbReference type="ARBA" id="ARBA00009399"/>
    </source>
</evidence>
<dbReference type="RefSeq" id="WP_219200852.1">
    <property type="nucleotide sequence ID" value="NZ_JAHWQX010000002.1"/>
</dbReference>
<gene>
    <name evidence="8" type="ORF">KY465_06295</name>
</gene>
<comment type="similarity">
    <text evidence="2">Belongs to the GtrA family.</text>
</comment>
<evidence type="ECO:0000256" key="6">
    <source>
        <dbReference type="SAM" id="Phobius"/>
    </source>
</evidence>
<reference evidence="8" key="1">
    <citation type="submission" date="2021-07" db="EMBL/GenBank/DDBJ databases">
        <title>Pseudohoeflea marina sp. nov. a polyhydroxyalcanoate-producing bacterium.</title>
        <authorList>
            <person name="Zheng W."/>
            <person name="Yu S."/>
            <person name="Huang Y."/>
        </authorList>
    </citation>
    <scope>NUCLEOTIDE SEQUENCE</scope>
    <source>
        <strain evidence="8">DP4N28-3</strain>
    </source>
</reference>
<organism evidence="8 9">
    <name type="scientific">Pseudohoeflea coraliihabitans</name>
    <dbReference type="NCBI Taxonomy" id="2860393"/>
    <lineage>
        <taxon>Bacteria</taxon>
        <taxon>Pseudomonadati</taxon>
        <taxon>Pseudomonadota</taxon>
        <taxon>Alphaproteobacteria</taxon>
        <taxon>Hyphomicrobiales</taxon>
        <taxon>Rhizobiaceae</taxon>
        <taxon>Pseudohoeflea</taxon>
    </lineage>
</organism>
<accession>A0ABS6WP85</accession>
<dbReference type="InterPro" id="IPR051401">
    <property type="entry name" value="GtrA_CellWall_Glycosyl"/>
</dbReference>
<feature type="domain" description="GtrA/DPMS transmembrane" evidence="7">
    <location>
        <begin position="6"/>
        <end position="120"/>
    </location>
</feature>
<dbReference type="EMBL" id="JAHWQX010000002">
    <property type="protein sequence ID" value="MBW3096884.1"/>
    <property type="molecule type" value="Genomic_DNA"/>
</dbReference>
<dbReference type="PANTHER" id="PTHR38459:SF1">
    <property type="entry name" value="PROPHAGE BACTOPRENOL-LINKED GLUCOSE TRANSLOCASE HOMOLOG"/>
    <property type="match status" value="1"/>
</dbReference>
<dbReference type="InterPro" id="IPR007267">
    <property type="entry name" value="GtrA_DPMS_TM"/>
</dbReference>
<evidence type="ECO:0000313" key="9">
    <source>
        <dbReference type="Proteomes" id="UP001430804"/>
    </source>
</evidence>
<name>A0ABS6WP85_9HYPH</name>
<evidence type="ECO:0000256" key="5">
    <source>
        <dbReference type="ARBA" id="ARBA00023136"/>
    </source>
</evidence>
<feature type="transmembrane region" description="Helical" evidence="6">
    <location>
        <begin position="71"/>
        <end position="91"/>
    </location>
</feature>
<keyword evidence="9" id="KW-1185">Reference proteome</keyword>
<keyword evidence="3 6" id="KW-0812">Transmembrane</keyword>
<evidence type="ECO:0000256" key="1">
    <source>
        <dbReference type="ARBA" id="ARBA00004141"/>
    </source>
</evidence>
<evidence type="ECO:0000256" key="4">
    <source>
        <dbReference type="ARBA" id="ARBA00022989"/>
    </source>
</evidence>
<comment type="subcellular location">
    <subcellularLocation>
        <location evidence="1">Membrane</location>
        <topology evidence="1">Multi-pass membrane protein</topology>
    </subcellularLocation>
</comment>
<dbReference type="Proteomes" id="UP001430804">
    <property type="component" value="Unassembled WGS sequence"/>
</dbReference>
<sequence>MMELIKYISVQVCAYIIDIGGFYLINNIENTSPLISNLIGKSAAGTFAFFSHRLFTFKANQGGFLQQAVRFTALLLLHIPIATAILALLLYAGLPVLFAKFLSDVASVALSFWLSKRFVFQSSRPKAANTIAERGDF</sequence>
<evidence type="ECO:0000259" key="7">
    <source>
        <dbReference type="Pfam" id="PF04138"/>
    </source>
</evidence>
<keyword evidence="4 6" id="KW-1133">Transmembrane helix</keyword>
<proteinExistence type="inferred from homology"/>
<evidence type="ECO:0000256" key="3">
    <source>
        <dbReference type="ARBA" id="ARBA00022692"/>
    </source>
</evidence>
<comment type="caution">
    <text evidence="8">The sequence shown here is derived from an EMBL/GenBank/DDBJ whole genome shotgun (WGS) entry which is preliminary data.</text>
</comment>